<gene>
    <name evidence="1" type="ORF">LJD61_19040</name>
</gene>
<sequence>MIRLIAIVCRNSETYIVISTYVSKMMEADDMSIKPEKVHYLKDCFQDKIPRWYSKYYV</sequence>
<protein>
    <submittedName>
        <fullName evidence="1">Uncharacterized protein</fullName>
    </submittedName>
</protein>
<evidence type="ECO:0000313" key="1">
    <source>
        <dbReference type="EMBL" id="MCQ1531615.1"/>
    </source>
</evidence>
<proteinExistence type="predicted"/>
<name>A0ABT1NK22_9FIRM</name>
<dbReference type="Proteomes" id="UP001651880">
    <property type="component" value="Unassembled WGS sequence"/>
</dbReference>
<accession>A0ABT1NK22</accession>
<dbReference type="RefSeq" id="WP_255229171.1">
    <property type="nucleotide sequence ID" value="NZ_JAJEKE010000026.1"/>
</dbReference>
<dbReference type="EMBL" id="JAJEKE010000026">
    <property type="protein sequence ID" value="MCQ1531615.1"/>
    <property type="molecule type" value="Genomic_DNA"/>
</dbReference>
<comment type="caution">
    <text evidence="1">The sequence shown here is derived from an EMBL/GenBank/DDBJ whole genome shotgun (WGS) entry which is preliminary data.</text>
</comment>
<organism evidence="1 2">
    <name type="scientific">Lutispora saccharofermentans</name>
    <dbReference type="NCBI Taxonomy" id="3024236"/>
    <lineage>
        <taxon>Bacteria</taxon>
        <taxon>Bacillati</taxon>
        <taxon>Bacillota</taxon>
        <taxon>Clostridia</taxon>
        <taxon>Lutisporales</taxon>
        <taxon>Lutisporaceae</taxon>
        <taxon>Lutispora</taxon>
    </lineage>
</organism>
<evidence type="ECO:0000313" key="2">
    <source>
        <dbReference type="Proteomes" id="UP001651880"/>
    </source>
</evidence>
<keyword evidence="2" id="KW-1185">Reference proteome</keyword>
<reference evidence="1 2" key="1">
    <citation type="submission" date="2021-10" db="EMBL/GenBank/DDBJ databases">
        <title>Lutispora strain m25 sp. nov., a thermophilic, non-spore-forming bacterium isolated from a lab-scale methanogenic bioreactor digesting anaerobic sludge.</title>
        <authorList>
            <person name="El Houari A."/>
            <person name="Mcdonald J."/>
        </authorList>
    </citation>
    <scope>NUCLEOTIDE SEQUENCE [LARGE SCALE GENOMIC DNA]</scope>
    <source>
        <strain evidence="2">m25</strain>
    </source>
</reference>